<dbReference type="PROSITE" id="PS50004">
    <property type="entry name" value="C2"/>
    <property type="match status" value="1"/>
</dbReference>
<evidence type="ECO:0000259" key="7">
    <source>
        <dbReference type="PROSITE" id="PS50003"/>
    </source>
</evidence>
<dbReference type="GO" id="GO:0008270">
    <property type="term" value="F:zinc ion binding"/>
    <property type="evidence" value="ECO:0007669"/>
    <property type="project" value="UniProtKB-KW"/>
</dbReference>
<keyword evidence="3" id="KW-0677">Repeat</keyword>
<reference evidence="10 11" key="1">
    <citation type="submission" date="2024-03" db="EMBL/GenBank/DDBJ databases">
        <title>Adaptation during the transition from Ophiocordyceps entomopathogen to insect associate is accompanied by gene loss and intensified selection.</title>
        <authorList>
            <person name="Ward C.M."/>
            <person name="Onetto C.A."/>
            <person name="Borneman A.R."/>
        </authorList>
    </citation>
    <scope>NUCLEOTIDE SEQUENCE [LARGE SCALE GENOMIC DNA]</scope>
    <source>
        <strain evidence="10">AWRI1</strain>
        <tissue evidence="10">Single Adult Female</tissue>
    </source>
</reference>
<dbReference type="InterPro" id="IPR039360">
    <property type="entry name" value="Ras_GTPase"/>
</dbReference>
<dbReference type="PROSITE" id="PS00509">
    <property type="entry name" value="RAS_GTPASE_ACTIV_1"/>
    <property type="match status" value="1"/>
</dbReference>
<dbReference type="SUPFAM" id="SSF50729">
    <property type="entry name" value="PH domain-like"/>
    <property type="match status" value="1"/>
</dbReference>
<proteinExistence type="predicted"/>
<dbReference type="InterPro" id="IPR001849">
    <property type="entry name" value="PH_domain"/>
</dbReference>
<dbReference type="SUPFAM" id="SSF48350">
    <property type="entry name" value="GTPase activation domain, GAP"/>
    <property type="match status" value="1"/>
</dbReference>
<sequence length="844" mass="98025">MKREEIIRKFSEIPDGINIVHGHWHILISPPLTLWKISFFDYPENYCREFIVIDLRMRFPFFGEEFEFEVPRKFRYLSVYVYDRDRPNKNDRVLGKVAIKREDLHAFHNKDHWFPIRPITLDSEVQGKIHLNVNFDRNRIDDCGECLRVEIFEACDLTMVNTSCDPFVEVTVKFTNGKQETHRTKVKKKTNCPTFSEEFIFSLQRENDKHFRMNPADEVEWSELLVTMYHEVSSNNVVFIGEVKISLLGPQQQIHAATNAWYYLQPRKKRVTLRAPVSTLSSAVMDENCIGTLRLKIQYFVDHILSSDKYFNFRDLILRSPNVQPITSSAVYLLGEIIPCKADVAHCLVRVLLQHNQFVSTIRSLAVWEISKVTDTNTIFRGNTLVSKLMDDAMRFVGHQYLHETLRPSIERIVTEHKPCEIDPSRVKDKAVIHQNLCNLKSYVEDIFKAITSSALHCPSVMCQLFHDLKEIAICIFPDNKEIRYSVISGFIFLRFFAPAILGPKLFGLTTEQIDTQTHRTLTLISKTIQSLGNVVCAKTQSCKEEYMSSMYQTFYNETHVTAVRQFLEIISATSVPVHSKSDKPVTLKEGILIKRTQNTSRFRKNRFKQRYFKITTESLSYSKHKGKETICQIPLKDILSVERVTYESFKRSNMLQVIQPAKVLYIQANNCVEEKEWLDLLTRMCSSSDRHVAFYHPGAFIKGMWICCKARFQQSMGCERVTRKSNGIHNSDIDIDRELSRLHTLTFNHMDKIENVLHACKCQAAYTKEKHLLPTSVIEDCTSMMTTLHSLRTSSYALEQEQRTVLRTIARETKYGSKQAPIGDDNYLLMAGRLETVTLRKQF</sequence>
<dbReference type="InterPro" id="IPR001562">
    <property type="entry name" value="Znf_Btk_motif"/>
</dbReference>
<dbReference type="SMART" id="SM00323">
    <property type="entry name" value="RasGAP"/>
    <property type="match status" value="1"/>
</dbReference>
<dbReference type="GO" id="GO:0035556">
    <property type="term" value="P:intracellular signal transduction"/>
    <property type="evidence" value="ECO:0007669"/>
    <property type="project" value="InterPro"/>
</dbReference>
<dbReference type="PROSITE" id="PS50003">
    <property type="entry name" value="PH_DOMAIN"/>
    <property type="match status" value="1"/>
</dbReference>
<keyword evidence="11" id="KW-1185">Reference proteome</keyword>
<dbReference type="SMART" id="SM00233">
    <property type="entry name" value="PH"/>
    <property type="match status" value="1"/>
</dbReference>
<keyword evidence="1" id="KW-0343">GTPase activation</keyword>
<evidence type="ECO:0000259" key="9">
    <source>
        <dbReference type="PROSITE" id="PS50018"/>
    </source>
</evidence>
<feature type="domain" description="Ras-GAP" evidence="9">
    <location>
        <begin position="340"/>
        <end position="534"/>
    </location>
</feature>
<evidence type="ECO:0000256" key="4">
    <source>
        <dbReference type="ARBA" id="ARBA00022771"/>
    </source>
</evidence>
<dbReference type="PROSITE" id="PS50018">
    <property type="entry name" value="RAS_GTPASE_ACTIV_2"/>
    <property type="match status" value="1"/>
</dbReference>
<dbReference type="SUPFAM" id="SSF49562">
    <property type="entry name" value="C2 domain (Calcium/lipid-binding domain, CaLB)"/>
    <property type="match status" value="2"/>
</dbReference>
<dbReference type="InterPro" id="IPR011993">
    <property type="entry name" value="PH-like_dom_sf"/>
</dbReference>
<protein>
    <recommendedName>
        <fullName evidence="12">Ras GTPase-activating protein</fullName>
    </recommendedName>
</protein>
<dbReference type="GO" id="GO:0005096">
    <property type="term" value="F:GTPase activator activity"/>
    <property type="evidence" value="ECO:0007669"/>
    <property type="project" value="UniProtKB-KW"/>
</dbReference>
<dbReference type="PANTHER" id="PTHR10194">
    <property type="entry name" value="RAS GTPASE-ACTIVATING PROTEINS"/>
    <property type="match status" value="1"/>
</dbReference>
<organism evidence="10 11">
    <name type="scientific">Parthenolecanium corni</name>
    <dbReference type="NCBI Taxonomy" id="536013"/>
    <lineage>
        <taxon>Eukaryota</taxon>
        <taxon>Metazoa</taxon>
        <taxon>Ecdysozoa</taxon>
        <taxon>Arthropoda</taxon>
        <taxon>Hexapoda</taxon>
        <taxon>Insecta</taxon>
        <taxon>Pterygota</taxon>
        <taxon>Neoptera</taxon>
        <taxon>Paraneoptera</taxon>
        <taxon>Hemiptera</taxon>
        <taxon>Sternorrhyncha</taxon>
        <taxon>Coccoidea</taxon>
        <taxon>Coccidae</taxon>
        <taxon>Parthenolecanium</taxon>
    </lineage>
</organism>
<feature type="domain" description="C2" evidence="8">
    <location>
        <begin position="125"/>
        <end position="262"/>
    </location>
</feature>
<accession>A0AAN9Y7I9</accession>
<dbReference type="Gene3D" id="1.10.506.10">
    <property type="entry name" value="GTPase Activation - p120gap, domain 1"/>
    <property type="match status" value="1"/>
</dbReference>
<dbReference type="Gene3D" id="2.60.40.150">
    <property type="entry name" value="C2 domain"/>
    <property type="match status" value="2"/>
</dbReference>
<keyword evidence="2" id="KW-0479">Metal-binding</keyword>
<dbReference type="PANTHER" id="PTHR10194:SF148">
    <property type="entry name" value="GTPASE-ACTIVATING PROTEIN"/>
    <property type="match status" value="1"/>
</dbReference>
<keyword evidence="4 6" id="KW-0863">Zinc-finger</keyword>
<name>A0AAN9Y7I9_9HEMI</name>
<evidence type="ECO:0000313" key="11">
    <source>
        <dbReference type="Proteomes" id="UP001367676"/>
    </source>
</evidence>
<dbReference type="InterPro" id="IPR000008">
    <property type="entry name" value="C2_dom"/>
</dbReference>
<dbReference type="Proteomes" id="UP001367676">
    <property type="component" value="Unassembled WGS sequence"/>
</dbReference>
<comment type="caution">
    <text evidence="10">The sequence shown here is derived from an EMBL/GenBank/DDBJ whole genome shotgun (WGS) entry which is preliminary data.</text>
</comment>
<dbReference type="SMART" id="SM00239">
    <property type="entry name" value="C2"/>
    <property type="match status" value="2"/>
</dbReference>
<feature type="domain" description="PH" evidence="7">
    <location>
        <begin position="586"/>
        <end position="687"/>
    </location>
</feature>
<dbReference type="Pfam" id="PF00168">
    <property type="entry name" value="C2"/>
    <property type="match status" value="2"/>
</dbReference>
<dbReference type="Gene3D" id="2.30.29.30">
    <property type="entry name" value="Pleckstrin-homology domain (PH domain)/Phosphotyrosine-binding domain (PTB)"/>
    <property type="match status" value="1"/>
</dbReference>
<dbReference type="AlphaFoldDB" id="A0AAN9Y7I9"/>
<dbReference type="InterPro" id="IPR008936">
    <property type="entry name" value="Rho_GTPase_activation_prot"/>
</dbReference>
<dbReference type="Pfam" id="PF00616">
    <property type="entry name" value="RasGAP"/>
    <property type="match status" value="1"/>
</dbReference>
<evidence type="ECO:0000256" key="3">
    <source>
        <dbReference type="ARBA" id="ARBA00022737"/>
    </source>
</evidence>
<evidence type="ECO:0000256" key="6">
    <source>
        <dbReference type="PROSITE-ProRule" id="PRU00432"/>
    </source>
</evidence>
<dbReference type="InterPro" id="IPR023152">
    <property type="entry name" value="RasGAP_CS"/>
</dbReference>
<dbReference type="CDD" id="cd05128">
    <property type="entry name" value="RasGAP_GAP1_like"/>
    <property type="match status" value="1"/>
</dbReference>
<dbReference type="SMART" id="SM00107">
    <property type="entry name" value="BTK"/>
    <property type="match status" value="1"/>
</dbReference>
<evidence type="ECO:0000313" key="10">
    <source>
        <dbReference type="EMBL" id="KAK7601369.1"/>
    </source>
</evidence>
<evidence type="ECO:0000256" key="5">
    <source>
        <dbReference type="ARBA" id="ARBA00022833"/>
    </source>
</evidence>
<dbReference type="InterPro" id="IPR035892">
    <property type="entry name" value="C2_domain_sf"/>
</dbReference>
<evidence type="ECO:0000256" key="2">
    <source>
        <dbReference type="ARBA" id="ARBA00022723"/>
    </source>
</evidence>
<evidence type="ECO:0000259" key="8">
    <source>
        <dbReference type="PROSITE" id="PS50004"/>
    </source>
</evidence>
<evidence type="ECO:0008006" key="12">
    <source>
        <dbReference type="Google" id="ProtNLM"/>
    </source>
</evidence>
<dbReference type="PROSITE" id="PS51113">
    <property type="entry name" value="ZF_BTK"/>
    <property type="match status" value="1"/>
</dbReference>
<dbReference type="InterPro" id="IPR001936">
    <property type="entry name" value="RasGAP_dom"/>
</dbReference>
<dbReference type="EMBL" id="JBBCAQ010000010">
    <property type="protein sequence ID" value="KAK7601369.1"/>
    <property type="molecule type" value="Genomic_DNA"/>
</dbReference>
<dbReference type="Pfam" id="PF00779">
    <property type="entry name" value="BTK"/>
    <property type="match status" value="1"/>
</dbReference>
<gene>
    <name evidence="10" type="ORF">V9T40_008810</name>
</gene>
<keyword evidence="5" id="KW-0862">Zinc</keyword>
<evidence type="ECO:0000256" key="1">
    <source>
        <dbReference type="ARBA" id="ARBA00022468"/>
    </source>
</evidence>
<dbReference type="Pfam" id="PF00169">
    <property type="entry name" value="PH"/>
    <property type="match status" value="1"/>
</dbReference>